<evidence type="ECO:0000313" key="1">
    <source>
        <dbReference type="EMBL" id="CAB4568237.1"/>
    </source>
</evidence>
<protein>
    <submittedName>
        <fullName evidence="1">Unannotated protein</fullName>
    </submittedName>
</protein>
<sequence length="343" mass="37868">MDDHRREQNVVSSIARSFRCTGPAFVTGDVTARAASLAAAATRFAAQDLLATTAQLAECGVTSGVLRQRLATGEWIRIERELVGISAPMTWERRVRGAVLLGGASALVSHGTAARLHRFDGYDRFDEICLCSMGGAHIRGTAETRISRTRTVTSRHRLVTRSGIPVVSIPVALIQIAGREGRDATARALDGALRDGISPRWIRTVVDEIARSGLSGPGLLGELLHERVDRRLPRSWYQRLAKRLLAAHGLDLVDEWQVRDGTAIVASLDLAIPSLRIGVECQSWAWHAPPAAQDRDNRRKRRLRELGWELVEVWWTDLDRIGEVARDVEVAITRRRPTLPGIS</sequence>
<dbReference type="SUPFAM" id="SSF52980">
    <property type="entry name" value="Restriction endonuclease-like"/>
    <property type="match status" value="1"/>
</dbReference>
<dbReference type="Gene3D" id="3.40.960.10">
    <property type="entry name" value="VSR Endonuclease"/>
    <property type="match status" value="1"/>
</dbReference>
<accession>A0A6J6DW36</accession>
<gene>
    <name evidence="1" type="ORF">UFOPK1493_02224</name>
</gene>
<organism evidence="1">
    <name type="scientific">freshwater metagenome</name>
    <dbReference type="NCBI Taxonomy" id="449393"/>
    <lineage>
        <taxon>unclassified sequences</taxon>
        <taxon>metagenomes</taxon>
        <taxon>ecological metagenomes</taxon>
    </lineage>
</organism>
<reference evidence="1" key="1">
    <citation type="submission" date="2020-05" db="EMBL/GenBank/DDBJ databases">
        <authorList>
            <person name="Chiriac C."/>
            <person name="Salcher M."/>
            <person name="Ghai R."/>
            <person name="Kavagutti S V."/>
        </authorList>
    </citation>
    <scope>NUCLEOTIDE SEQUENCE</scope>
</reference>
<proteinExistence type="predicted"/>
<name>A0A6J6DW36_9ZZZZ</name>
<dbReference type="InterPro" id="IPR011335">
    <property type="entry name" value="Restrct_endonuc-II-like"/>
</dbReference>
<dbReference type="AlphaFoldDB" id="A0A6J6DW36"/>
<dbReference type="EMBL" id="CAEZSR010000084">
    <property type="protein sequence ID" value="CAB4568237.1"/>
    <property type="molecule type" value="Genomic_DNA"/>
</dbReference>